<evidence type="ECO:0000313" key="1">
    <source>
        <dbReference type="EMBL" id="PSV00360.1"/>
    </source>
</evidence>
<proteinExistence type="predicted"/>
<reference evidence="1 2" key="1">
    <citation type="submission" date="2018-01" db="EMBL/GenBank/DDBJ databases">
        <title>Whole genome sequencing of Histamine producing bacteria.</title>
        <authorList>
            <person name="Butler K."/>
        </authorList>
    </citation>
    <scope>NUCLEOTIDE SEQUENCE [LARGE SCALE GENOMIC DNA]</scope>
    <source>
        <strain evidence="1 2">FS-7.2</strain>
    </source>
</reference>
<gene>
    <name evidence="1" type="ORF">C9J27_04330</name>
</gene>
<dbReference type="EMBL" id="PYNF01000003">
    <property type="protein sequence ID" value="PSV00360.1"/>
    <property type="molecule type" value="Genomic_DNA"/>
</dbReference>
<evidence type="ECO:0000313" key="2">
    <source>
        <dbReference type="Proteomes" id="UP000241426"/>
    </source>
</evidence>
<organism evidence="1 2">
    <name type="scientific">Photobacterium kishitanii</name>
    <dbReference type="NCBI Taxonomy" id="318456"/>
    <lineage>
        <taxon>Bacteria</taxon>
        <taxon>Pseudomonadati</taxon>
        <taxon>Pseudomonadota</taxon>
        <taxon>Gammaproteobacteria</taxon>
        <taxon>Vibrionales</taxon>
        <taxon>Vibrionaceae</taxon>
        <taxon>Photobacterium</taxon>
    </lineage>
</organism>
<comment type="caution">
    <text evidence="1">The sequence shown here is derived from an EMBL/GenBank/DDBJ whole genome shotgun (WGS) entry which is preliminary data.</text>
</comment>
<protein>
    <submittedName>
        <fullName evidence="1">Uncharacterized protein</fullName>
    </submittedName>
</protein>
<dbReference type="AlphaFoldDB" id="A0A2T3KL33"/>
<sequence length="61" mass="7254">MAKIHLYVRNEYAWEAFQQGVVNEMTATNQTKCGWVRQIVTSNIKEVTCKHCLREMEKDRH</sequence>
<dbReference type="Proteomes" id="UP000241426">
    <property type="component" value="Unassembled WGS sequence"/>
</dbReference>
<accession>A0A2T3KL33</accession>
<name>A0A2T3KL33_9GAMM</name>